<reference evidence="1" key="1">
    <citation type="submission" date="2021-12" db="EMBL/GenBank/DDBJ databases">
        <title>Comparative genomics, transcriptomics and evolutionary studies reveal genomic signatures of adaptation to plant cell wall in hemibiotrophic fungi.</title>
        <authorList>
            <consortium name="DOE Joint Genome Institute"/>
            <person name="Baroncelli R."/>
            <person name="Diaz J.F."/>
            <person name="Benocci T."/>
            <person name="Peng M."/>
            <person name="Battaglia E."/>
            <person name="Haridas S."/>
            <person name="Andreopoulos W."/>
            <person name="Labutti K."/>
            <person name="Pangilinan J."/>
            <person name="Floch G.L."/>
            <person name="Makela M.R."/>
            <person name="Henrissat B."/>
            <person name="Grigoriev I.V."/>
            <person name="Crouch J.A."/>
            <person name="De Vries R.P."/>
            <person name="Sukno S.A."/>
            <person name="Thon M.R."/>
        </authorList>
    </citation>
    <scope>NUCLEOTIDE SEQUENCE</scope>
    <source>
        <strain evidence="1">CBS 112980</strain>
    </source>
</reference>
<dbReference type="GeneID" id="85397110"/>
<dbReference type="Proteomes" id="UP001244207">
    <property type="component" value="Unassembled WGS sequence"/>
</dbReference>
<organism evidence="1 2">
    <name type="scientific">Glomerella acutata</name>
    <name type="common">Colletotrichum acutatum</name>
    <dbReference type="NCBI Taxonomy" id="27357"/>
    <lineage>
        <taxon>Eukaryota</taxon>
        <taxon>Fungi</taxon>
        <taxon>Dikarya</taxon>
        <taxon>Ascomycota</taxon>
        <taxon>Pezizomycotina</taxon>
        <taxon>Sordariomycetes</taxon>
        <taxon>Hypocreomycetidae</taxon>
        <taxon>Glomerellales</taxon>
        <taxon>Glomerellaceae</taxon>
        <taxon>Colletotrichum</taxon>
        <taxon>Colletotrichum acutatum species complex</taxon>
    </lineage>
</organism>
<dbReference type="AlphaFoldDB" id="A0AAD9D2T3"/>
<dbReference type="EMBL" id="JAHMHS010000001">
    <property type="protein sequence ID" value="KAK1731707.1"/>
    <property type="molecule type" value="Genomic_DNA"/>
</dbReference>
<keyword evidence="2" id="KW-1185">Reference proteome</keyword>
<accession>A0AAD9D2T3</accession>
<gene>
    <name evidence="1" type="ORF">BDZ83DRAFT_746134</name>
</gene>
<sequence length="58" mass="5763">MSSSPGRAAAAFAQAAAFITVAGKLAVSSTLRRAWALVQWLAAPSGTMLVGCDALAGI</sequence>
<name>A0AAD9D2T3_GLOAC</name>
<comment type="caution">
    <text evidence="1">The sequence shown here is derived from an EMBL/GenBank/DDBJ whole genome shotgun (WGS) entry which is preliminary data.</text>
</comment>
<proteinExistence type="predicted"/>
<evidence type="ECO:0000313" key="2">
    <source>
        <dbReference type="Proteomes" id="UP001244207"/>
    </source>
</evidence>
<dbReference type="RefSeq" id="XP_060371762.1">
    <property type="nucleotide sequence ID" value="XM_060513212.1"/>
</dbReference>
<evidence type="ECO:0000313" key="1">
    <source>
        <dbReference type="EMBL" id="KAK1731707.1"/>
    </source>
</evidence>
<protein>
    <submittedName>
        <fullName evidence="1">Uncharacterized protein</fullName>
    </submittedName>
</protein>